<evidence type="ECO:0008006" key="3">
    <source>
        <dbReference type="Google" id="ProtNLM"/>
    </source>
</evidence>
<sequence>MKDKRTTRMPYALIWLIAFTLLNVTAKAQLKGTHLLGDMGLQSGSQPPPSFTPAVALYNYHTSKFVTANKDEIKAPDINMFLLGLGGSWVTNAKILGGNYGGSILIGFASSKIEGNLIATKSSLAFTDLYVQPLQLGWKTKQADFTFGYALYLPTGKYELGGDDNAGLGILTNEFSAGTTVYFDPKKEWNISTLLSYGINSKKKNTQDNEITVGNPLTIEGGLGKTWYKPVKRTPLPMIINAGAVYYMQFKTTADEMRIPVISNSTFDLANKDHIYALGAEANVFIPKIKSSIGLRWVGELGAENRTQGNSFFITIAPFITFFEPKKK</sequence>
<evidence type="ECO:0000313" key="1">
    <source>
        <dbReference type="EMBL" id="MXV53212.1"/>
    </source>
</evidence>
<gene>
    <name evidence="1" type="ORF">GS399_19780</name>
</gene>
<name>A0A7K1YF56_9SPHI</name>
<evidence type="ECO:0000313" key="2">
    <source>
        <dbReference type="Proteomes" id="UP000466586"/>
    </source>
</evidence>
<dbReference type="AlphaFoldDB" id="A0A7K1YF56"/>
<dbReference type="EMBL" id="WVHT01000015">
    <property type="protein sequence ID" value="MXV53212.1"/>
    <property type="molecule type" value="Genomic_DNA"/>
</dbReference>
<protein>
    <recommendedName>
        <fullName evidence="3">Transporter</fullName>
    </recommendedName>
</protein>
<accession>A0A7K1YF56</accession>
<dbReference type="Proteomes" id="UP000466586">
    <property type="component" value="Unassembled WGS sequence"/>
</dbReference>
<organism evidence="1 2">
    <name type="scientific">Hufsiella arboris</name>
    <dbReference type="NCBI Taxonomy" id="2695275"/>
    <lineage>
        <taxon>Bacteria</taxon>
        <taxon>Pseudomonadati</taxon>
        <taxon>Bacteroidota</taxon>
        <taxon>Sphingobacteriia</taxon>
        <taxon>Sphingobacteriales</taxon>
        <taxon>Sphingobacteriaceae</taxon>
        <taxon>Hufsiella</taxon>
    </lineage>
</organism>
<reference evidence="1 2" key="1">
    <citation type="submission" date="2019-11" db="EMBL/GenBank/DDBJ databases">
        <title>Pedobacter sp. HMF7647 Genome sequencing and assembly.</title>
        <authorList>
            <person name="Kang H."/>
            <person name="Kim H."/>
            <person name="Joh K."/>
        </authorList>
    </citation>
    <scope>NUCLEOTIDE SEQUENCE [LARGE SCALE GENOMIC DNA]</scope>
    <source>
        <strain evidence="1 2">HMF7647</strain>
    </source>
</reference>
<proteinExistence type="predicted"/>
<keyword evidence="2" id="KW-1185">Reference proteome</keyword>
<comment type="caution">
    <text evidence="1">The sequence shown here is derived from an EMBL/GenBank/DDBJ whole genome shotgun (WGS) entry which is preliminary data.</text>
</comment>
<dbReference type="RefSeq" id="WP_160846388.1">
    <property type="nucleotide sequence ID" value="NZ_WVHT01000015.1"/>
</dbReference>
<dbReference type="Pfam" id="PF13557">
    <property type="entry name" value="Phenol_MetA_deg"/>
    <property type="match status" value="1"/>
</dbReference>
<dbReference type="InterPro" id="IPR025737">
    <property type="entry name" value="FApF"/>
</dbReference>